<feature type="compositionally biased region" description="Polar residues" evidence="1">
    <location>
        <begin position="301"/>
        <end position="313"/>
    </location>
</feature>
<evidence type="ECO:0000256" key="1">
    <source>
        <dbReference type="SAM" id="MobiDB-lite"/>
    </source>
</evidence>
<reference evidence="3" key="1">
    <citation type="submission" date="2022-01" db="EMBL/GenBank/DDBJ databases">
        <authorList>
            <person name="King R."/>
        </authorList>
    </citation>
    <scope>NUCLEOTIDE SEQUENCE</scope>
</reference>
<dbReference type="EMBL" id="OU898277">
    <property type="protein sequence ID" value="CAH1260547.1"/>
    <property type="molecule type" value="Genomic_DNA"/>
</dbReference>
<feature type="region of interest" description="Disordered" evidence="1">
    <location>
        <begin position="788"/>
        <end position="819"/>
    </location>
</feature>
<feature type="signal peptide" evidence="2">
    <location>
        <begin position="1"/>
        <end position="18"/>
    </location>
</feature>
<protein>
    <submittedName>
        <fullName evidence="3">Uncharacterized protein</fullName>
    </submittedName>
</protein>
<dbReference type="AlphaFoldDB" id="A0A9P0E1F6"/>
<dbReference type="Proteomes" id="UP001153709">
    <property type="component" value="Chromosome 2"/>
</dbReference>
<feature type="region of interest" description="Disordered" evidence="1">
    <location>
        <begin position="146"/>
        <end position="176"/>
    </location>
</feature>
<name>A0A9P0E1F6_DIABA</name>
<keyword evidence="4" id="KW-1185">Reference proteome</keyword>
<feature type="region of interest" description="Disordered" evidence="1">
    <location>
        <begin position="876"/>
        <end position="934"/>
    </location>
</feature>
<feature type="compositionally biased region" description="Basic and acidic residues" evidence="1">
    <location>
        <begin position="492"/>
        <end position="505"/>
    </location>
</feature>
<feature type="region of interest" description="Disordered" evidence="1">
    <location>
        <begin position="463"/>
        <end position="505"/>
    </location>
</feature>
<keyword evidence="2" id="KW-0732">Signal</keyword>
<feature type="compositionally biased region" description="Polar residues" evidence="1">
    <location>
        <begin position="381"/>
        <end position="391"/>
    </location>
</feature>
<feature type="region of interest" description="Disordered" evidence="1">
    <location>
        <begin position="381"/>
        <end position="401"/>
    </location>
</feature>
<feature type="region of interest" description="Disordered" evidence="1">
    <location>
        <begin position="63"/>
        <end position="100"/>
    </location>
</feature>
<evidence type="ECO:0000313" key="4">
    <source>
        <dbReference type="Proteomes" id="UP001153709"/>
    </source>
</evidence>
<proteinExistence type="predicted"/>
<evidence type="ECO:0000313" key="3">
    <source>
        <dbReference type="EMBL" id="CAH1260547.1"/>
    </source>
</evidence>
<gene>
    <name evidence="3" type="ORF">DIABBA_LOCUS3650</name>
</gene>
<sequence length="1251" mass="141663">MKIPIVLFVLFSALHIDCKENQNNVRVMAFGETVNRLPHAVFNVRNRKVRAIEEKDLVSSSSVSDFTEHSPNLKHKRCSPRLSSTLSSRLATTSKELPEDKNKKNSKLYEAFCTSCTNKYKCKSLTECPTCKRWCLNINPDCDPNKEIDSKPEISDTPVQDKSNREADSQIVGASNRGSFDDKQALSHNVYTFNVEAGTLRDKILNLLSISNTKPIDSVMVIVKTLLDQPLNIDKLGANVKHNIETGVSEKIIPAQNTALDQQELEVNKSKGKVLEPQELDRIVSEILAKLREQNTRQNEDSSILGSTNNQNSELRDSQSEHILHQGVMNPDIIEGPPDESRILGEQEKISEDMAEKPENLQVLNRNAELKTNEELQNQLSVKPEQPNNQENLDDASIQEAGTENAGRSAILMEKMKTFNLNPRAGASDMFEKLKSNNLESANPSAFFHKIEIPDQRTSAALLHHHHHHHHHHLHGVPSRTNNPEVEYGPPSRHEQIVGKPKESSYRESTFSHFHDPHFHDPHFHDSHFHDPHFHQHNFHNPNFIDSDFHDQHFHHRIPGSHRFNSEFPETKFTHPDRFPHSHSTFTDDSFNHHFFPRTSKSKSTIENEVEEKSIVGGEEQLGDKTVDNPVGAVHSMADENNFIQDDETLGLNNPENQQIEVSPRGKEFGDPEGSIPGSLYNFDNSKLDFETKENSKDKQINPAFPRTTEDTEDENVPQKIMEDSDLVAVPNSDPLEEDNLEEEDKIVSPKIKLGARTSELLRKIKEKQDQTLQKIAAQRENFERAREGMKFEMNDDRSKQDESALKELADPQEKSNAVEDVQEISREAAVDNFDSAHSILNQLQQIVANDENDRRASEVLGSQPLENSWESLQLASNRASKQNRGESRNDEMIVEPSVSNQADDERVSTSLDKNNIETEARGQFSNNENNLSNSLGSLIPVSDDIELSFKDPANLYFIGNGIKLPLKMVKTPNGSIQFSVDLDKLCSCNNITCPKDPKDRSELEQTVGNILEQEAEQLDDLNDISVGMSKPEIIVEDSKLSSNNLQGIQNKVATNYEDMQRNKRWFNRHKRSVDTFSLDEKKLKKNKSPLPEVVGESLNHFVGSQVNNLANLFTSSQQELNEKSGIQSFIKDFLKKGVNDVTTKLSNKKSKDNYSLHKNIFVVNPSTQKDSGKIVIPIDRIYKFKGVEDQIGSNIEKIEKTLNNYAEIDNTILENESAILKRINEDPIIQKEVDLVKNILTFLKNLTVDN</sequence>
<dbReference type="OrthoDB" id="6776866at2759"/>
<feature type="compositionally biased region" description="Basic residues" evidence="1">
    <location>
        <begin position="463"/>
        <end position="475"/>
    </location>
</feature>
<feature type="chain" id="PRO_5040376908" evidence="2">
    <location>
        <begin position="19"/>
        <end position="1251"/>
    </location>
</feature>
<feature type="region of interest" description="Disordered" evidence="1">
    <location>
        <begin position="692"/>
        <end position="717"/>
    </location>
</feature>
<feature type="region of interest" description="Disordered" evidence="1">
    <location>
        <begin position="294"/>
        <end position="318"/>
    </location>
</feature>
<evidence type="ECO:0000256" key="2">
    <source>
        <dbReference type="SAM" id="SignalP"/>
    </source>
</evidence>
<organism evidence="3 4">
    <name type="scientific">Diabrotica balteata</name>
    <name type="common">Banded cucumber beetle</name>
    <dbReference type="NCBI Taxonomy" id="107213"/>
    <lineage>
        <taxon>Eukaryota</taxon>
        <taxon>Metazoa</taxon>
        <taxon>Ecdysozoa</taxon>
        <taxon>Arthropoda</taxon>
        <taxon>Hexapoda</taxon>
        <taxon>Insecta</taxon>
        <taxon>Pterygota</taxon>
        <taxon>Neoptera</taxon>
        <taxon>Endopterygota</taxon>
        <taxon>Coleoptera</taxon>
        <taxon>Polyphaga</taxon>
        <taxon>Cucujiformia</taxon>
        <taxon>Chrysomeloidea</taxon>
        <taxon>Chrysomelidae</taxon>
        <taxon>Galerucinae</taxon>
        <taxon>Diabroticina</taxon>
        <taxon>Diabroticites</taxon>
        <taxon>Diabrotica</taxon>
    </lineage>
</organism>
<accession>A0A9P0E1F6</accession>
<feature type="compositionally biased region" description="Low complexity" evidence="1">
    <location>
        <begin position="80"/>
        <end position="94"/>
    </location>
</feature>